<keyword evidence="2" id="KW-1185">Reference proteome</keyword>
<dbReference type="Proteomes" id="UP000807469">
    <property type="component" value="Unassembled WGS sequence"/>
</dbReference>
<accession>A0A9P6CTY2</accession>
<gene>
    <name evidence="1" type="ORF">BDN70DRAFT_382670</name>
</gene>
<reference evidence="1" key="1">
    <citation type="submission" date="2020-11" db="EMBL/GenBank/DDBJ databases">
        <authorList>
            <consortium name="DOE Joint Genome Institute"/>
            <person name="Ahrendt S."/>
            <person name="Riley R."/>
            <person name="Andreopoulos W."/>
            <person name="Labutti K."/>
            <person name="Pangilinan J."/>
            <person name="Ruiz-Duenas F.J."/>
            <person name="Barrasa J.M."/>
            <person name="Sanchez-Garcia M."/>
            <person name="Camarero S."/>
            <person name="Miyauchi S."/>
            <person name="Serrano A."/>
            <person name="Linde D."/>
            <person name="Babiker R."/>
            <person name="Drula E."/>
            <person name="Ayuso-Fernandez I."/>
            <person name="Pacheco R."/>
            <person name="Padilla G."/>
            <person name="Ferreira P."/>
            <person name="Barriuso J."/>
            <person name="Kellner H."/>
            <person name="Castanera R."/>
            <person name="Alfaro M."/>
            <person name="Ramirez L."/>
            <person name="Pisabarro A.G."/>
            <person name="Kuo A."/>
            <person name="Tritt A."/>
            <person name="Lipzen A."/>
            <person name="He G."/>
            <person name="Yan M."/>
            <person name="Ng V."/>
            <person name="Cullen D."/>
            <person name="Martin F."/>
            <person name="Rosso M.-N."/>
            <person name="Henrissat B."/>
            <person name="Hibbett D."/>
            <person name="Martinez A.T."/>
            <person name="Grigoriev I.V."/>
        </authorList>
    </citation>
    <scope>NUCLEOTIDE SEQUENCE</scope>
    <source>
        <strain evidence="1">CIRM-BRFM 674</strain>
    </source>
</reference>
<dbReference type="EMBL" id="MU155442">
    <property type="protein sequence ID" value="KAF9473440.1"/>
    <property type="molecule type" value="Genomic_DNA"/>
</dbReference>
<evidence type="ECO:0000313" key="1">
    <source>
        <dbReference type="EMBL" id="KAF9473440.1"/>
    </source>
</evidence>
<dbReference type="AlphaFoldDB" id="A0A9P6CTY2"/>
<sequence length="74" mass="8337">MGSFRYEAFTTTTTIGGGGDGMLRFVLQRWRQGDEGLMNGFAFGSGARGTGEGIRWRSKKRTRTRVVVYRRLSQ</sequence>
<organism evidence="1 2">
    <name type="scientific">Pholiota conissans</name>
    <dbReference type="NCBI Taxonomy" id="109636"/>
    <lineage>
        <taxon>Eukaryota</taxon>
        <taxon>Fungi</taxon>
        <taxon>Dikarya</taxon>
        <taxon>Basidiomycota</taxon>
        <taxon>Agaricomycotina</taxon>
        <taxon>Agaricomycetes</taxon>
        <taxon>Agaricomycetidae</taxon>
        <taxon>Agaricales</taxon>
        <taxon>Agaricineae</taxon>
        <taxon>Strophariaceae</taxon>
        <taxon>Pholiota</taxon>
    </lineage>
</organism>
<comment type="caution">
    <text evidence="1">The sequence shown here is derived from an EMBL/GenBank/DDBJ whole genome shotgun (WGS) entry which is preliminary data.</text>
</comment>
<name>A0A9P6CTY2_9AGAR</name>
<proteinExistence type="predicted"/>
<evidence type="ECO:0000313" key="2">
    <source>
        <dbReference type="Proteomes" id="UP000807469"/>
    </source>
</evidence>
<protein>
    <submittedName>
        <fullName evidence="1">Uncharacterized protein</fullName>
    </submittedName>
</protein>